<dbReference type="PIRSF" id="PIRSF037470">
    <property type="entry name" value="Rhomboid"/>
    <property type="match status" value="1"/>
</dbReference>
<feature type="transmembrane region" description="Helical" evidence="10">
    <location>
        <begin position="327"/>
        <end position="347"/>
    </location>
</feature>
<evidence type="ECO:0000259" key="11">
    <source>
        <dbReference type="PROSITE" id="PS50222"/>
    </source>
</evidence>
<dbReference type="EMBL" id="JASPKZ010001980">
    <property type="protein sequence ID" value="KAJ9596582.1"/>
    <property type="molecule type" value="Genomic_DNA"/>
</dbReference>
<dbReference type="InterPro" id="IPR002048">
    <property type="entry name" value="EF_hand_dom"/>
</dbReference>
<protein>
    <recommendedName>
        <fullName evidence="11">EF-hand domain-containing protein</fullName>
    </recommendedName>
</protein>
<feature type="transmembrane region" description="Helical" evidence="10">
    <location>
        <begin position="209"/>
        <end position="227"/>
    </location>
</feature>
<dbReference type="InterPro" id="IPR051739">
    <property type="entry name" value="Rhomboid_IM_Serine_Proteases"/>
</dbReference>
<accession>A0AAD8ADY2</accession>
<dbReference type="InterPro" id="IPR022764">
    <property type="entry name" value="Peptidase_S54_rhomboid_dom"/>
</dbReference>
<dbReference type="SUPFAM" id="SSF47473">
    <property type="entry name" value="EF-hand"/>
    <property type="match status" value="1"/>
</dbReference>
<comment type="similarity">
    <text evidence="2 7">Belongs to the peptidase S54 family.</text>
</comment>
<dbReference type="Gene3D" id="1.20.1540.10">
    <property type="entry name" value="Rhomboid-like"/>
    <property type="match status" value="1"/>
</dbReference>
<evidence type="ECO:0000256" key="7">
    <source>
        <dbReference type="PIRNR" id="PIRNR037470"/>
    </source>
</evidence>
<dbReference type="InterPro" id="IPR017213">
    <property type="entry name" value="Peptidase_S54_rhomboid_met"/>
</dbReference>
<feature type="transmembrane region" description="Helical" evidence="10">
    <location>
        <begin position="177"/>
        <end position="197"/>
    </location>
</feature>
<organism evidence="12 13">
    <name type="scientific">Diploptera punctata</name>
    <name type="common">Pacific beetle cockroach</name>
    <dbReference type="NCBI Taxonomy" id="6984"/>
    <lineage>
        <taxon>Eukaryota</taxon>
        <taxon>Metazoa</taxon>
        <taxon>Ecdysozoa</taxon>
        <taxon>Arthropoda</taxon>
        <taxon>Hexapoda</taxon>
        <taxon>Insecta</taxon>
        <taxon>Pterygota</taxon>
        <taxon>Neoptera</taxon>
        <taxon>Polyneoptera</taxon>
        <taxon>Dictyoptera</taxon>
        <taxon>Blattodea</taxon>
        <taxon>Blaberoidea</taxon>
        <taxon>Blaberidae</taxon>
        <taxon>Diplopterinae</taxon>
        <taxon>Diploptera</taxon>
    </lineage>
</organism>
<evidence type="ECO:0000256" key="5">
    <source>
        <dbReference type="ARBA" id="ARBA00022989"/>
    </source>
</evidence>
<keyword evidence="4" id="KW-0106">Calcium</keyword>
<comment type="subcellular location">
    <subcellularLocation>
        <location evidence="1">Membrane</location>
        <topology evidence="1">Multi-pass membrane protein</topology>
    </subcellularLocation>
</comment>
<evidence type="ECO:0000256" key="8">
    <source>
        <dbReference type="PIRSR" id="PIRSR037470-50"/>
    </source>
</evidence>
<keyword evidence="3 10" id="KW-0812">Transmembrane</keyword>
<feature type="transmembrane region" description="Helical" evidence="10">
    <location>
        <begin position="294"/>
        <end position="315"/>
    </location>
</feature>
<feature type="transmembrane region" description="Helical" evidence="10">
    <location>
        <begin position="133"/>
        <end position="157"/>
    </location>
</feature>
<dbReference type="Pfam" id="PF13499">
    <property type="entry name" value="EF-hand_7"/>
    <property type="match status" value="1"/>
</dbReference>
<proteinExistence type="inferred from homology"/>
<dbReference type="PROSITE" id="PS00018">
    <property type="entry name" value="EF_HAND_1"/>
    <property type="match status" value="2"/>
</dbReference>
<keyword evidence="5 10" id="KW-1133">Transmembrane helix</keyword>
<dbReference type="Gene3D" id="1.10.238.10">
    <property type="entry name" value="EF-hand"/>
    <property type="match status" value="1"/>
</dbReference>
<evidence type="ECO:0000256" key="9">
    <source>
        <dbReference type="SAM" id="MobiDB-lite"/>
    </source>
</evidence>
<dbReference type="GO" id="GO:0016020">
    <property type="term" value="C:membrane"/>
    <property type="evidence" value="ECO:0007669"/>
    <property type="project" value="UniProtKB-SubCell"/>
</dbReference>
<feature type="transmembrane region" description="Helical" evidence="10">
    <location>
        <begin position="233"/>
        <end position="256"/>
    </location>
</feature>
<dbReference type="SUPFAM" id="SSF144091">
    <property type="entry name" value="Rhomboid-like"/>
    <property type="match status" value="1"/>
</dbReference>
<evidence type="ECO:0000313" key="13">
    <source>
        <dbReference type="Proteomes" id="UP001233999"/>
    </source>
</evidence>
<gene>
    <name evidence="12" type="ORF">L9F63_012415</name>
</gene>
<evidence type="ECO:0000256" key="3">
    <source>
        <dbReference type="ARBA" id="ARBA00022692"/>
    </source>
</evidence>
<feature type="active site" description="Nucleophile" evidence="8">
    <location>
        <position position="240"/>
    </location>
</feature>
<dbReference type="GO" id="GO:0004252">
    <property type="term" value="F:serine-type endopeptidase activity"/>
    <property type="evidence" value="ECO:0007669"/>
    <property type="project" value="UniProtKB-UniRule"/>
</dbReference>
<evidence type="ECO:0000256" key="6">
    <source>
        <dbReference type="ARBA" id="ARBA00023136"/>
    </source>
</evidence>
<name>A0AAD8ADY2_DIPPU</name>
<feature type="domain" description="EF-hand" evidence="11">
    <location>
        <begin position="22"/>
        <end position="57"/>
    </location>
</feature>
<comment type="caution">
    <text evidence="12">The sequence shown here is derived from an EMBL/GenBank/DDBJ whole genome shotgun (WGS) entry which is preliminary data.</text>
</comment>
<evidence type="ECO:0000313" key="12">
    <source>
        <dbReference type="EMBL" id="KAJ9596582.1"/>
    </source>
</evidence>
<dbReference type="PROSITE" id="PS50222">
    <property type="entry name" value="EF_HAND_2"/>
    <property type="match status" value="2"/>
</dbReference>
<dbReference type="Pfam" id="PF01694">
    <property type="entry name" value="Rhomboid"/>
    <property type="match status" value="1"/>
</dbReference>
<feature type="transmembrane region" description="Helical" evidence="10">
    <location>
        <begin position="268"/>
        <end position="288"/>
    </location>
</feature>
<evidence type="ECO:0000256" key="10">
    <source>
        <dbReference type="SAM" id="Phobius"/>
    </source>
</evidence>
<keyword evidence="13" id="KW-1185">Reference proteome</keyword>
<evidence type="ECO:0000256" key="2">
    <source>
        <dbReference type="ARBA" id="ARBA00009045"/>
    </source>
</evidence>
<dbReference type="InterPro" id="IPR035952">
    <property type="entry name" value="Rhomboid-like_sf"/>
</dbReference>
<dbReference type="GO" id="GO:0005509">
    <property type="term" value="F:calcium ion binding"/>
    <property type="evidence" value="ECO:0007669"/>
    <property type="project" value="InterPro"/>
</dbReference>
<dbReference type="SMART" id="SM00054">
    <property type="entry name" value="EFh"/>
    <property type="match status" value="2"/>
</dbReference>
<dbReference type="AlphaFoldDB" id="A0AAD8ADY2"/>
<feature type="active site" evidence="8">
    <location>
        <position position="300"/>
    </location>
</feature>
<dbReference type="InterPro" id="IPR018247">
    <property type="entry name" value="EF_Hand_1_Ca_BS"/>
</dbReference>
<feature type="domain" description="EF-hand" evidence="11">
    <location>
        <begin position="60"/>
        <end position="95"/>
    </location>
</feature>
<sequence length="359" mass="41033">MSQSARESNEESTAPLRRSNTQRSVHARELFQRYDTDRDGQISLMELRNLISSENYAQDLPPSAVSRIMQTADTNENGYLDYKEFKEMVNSKEWQAIMNRAMQQYIRYTVPARPVDVVDFGEYEREYTCWPPAVGMIIISIIEVVTFFVDLINASTVNADGPLAKQLIYSPYRRFEAWRYLTYMFVHVGVVNLIVQLMLGVPLEMVHKWWRVLLIYFAGVIAGSLGTSITDPYVFLAGASGGVYAILLAHIATIIMNWSEMSVAPYQLAVFLILIVSDVGMAIYNRYFTDTEQVVGYSAHFAGALAGLLLGINVLRNIRKQDWEKKLWWASIVIYVVLMAAAIIWNICYTDYYPVQDKQ</sequence>
<dbReference type="PANTHER" id="PTHR45840:SF8">
    <property type="entry name" value="RHOMBOID PROTEASE"/>
    <property type="match status" value="1"/>
</dbReference>
<dbReference type="PANTHER" id="PTHR45840">
    <property type="entry name" value="RHOMBOID-RELATED PROTEIN"/>
    <property type="match status" value="1"/>
</dbReference>
<keyword evidence="6 10" id="KW-0472">Membrane</keyword>
<evidence type="ECO:0000256" key="1">
    <source>
        <dbReference type="ARBA" id="ARBA00004141"/>
    </source>
</evidence>
<dbReference type="InterPro" id="IPR011992">
    <property type="entry name" value="EF-hand-dom_pair"/>
</dbReference>
<reference evidence="12" key="1">
    <citation type="journal article" date="2023" name="IScience">
        <title>Live-bearing cockroach genome reveals convergent evolutionary mechanisms linked to viviparity in insects and beyond.</title>
        <authorList>
            <person name="Fouks B."/>
            <person name="Harrison M.C."/>
            <person name="Mikhailova A.A."/>
            <person name="Marchal E."/>
            <person name="English S."/>
            <person name="Carruthers M."/>
            <person name="Jennings E.C."/>
            <person name="Chiamaka E.L."/>
            <person name="Frigard R.A."/>
            <person name="Pippel M."/>
            <person name="Attardo G.M."/>
            <person name="Benoit J.B."/>
            <person name="Bornberg-Bauer E."/>
            <person name="Tobe S.S."/>
        </authorList>
    </citation>
    <scope>NUCLEOTIDE SEQUENCE</scope>
    <source>
        <strain evidence="12">Stay&amp;Tobe</strain>
    </source>
</reference>
<dbReference type="Proteomes" id="UP001233999">
    <property type="component" value="Unassembled WGS sequence"/>
</dbReference>
<evidence type="ECO:0000256" key="4">
    <source>
        <dbReference type="ARBA" id="ARBA00022837"/>
    </source>
</evidence>
<reference evidence="12" key="2">
    <citation type="submission" date="2023-05" db="EMBL/GenBank/DDBJ databases">
        <authorList>
            <person name="Fouks B."/>
        </authorList>
    </citation>
    <scope>NUCLEOTIDE SEQUENCE</scope>
    <source>
        <strain evidence="12">Stay&amp;Tobe</strain>
        <tissue evidence="12">Testes</tissue>
    </source>
</reference>
<dbReference type="CDD" id="cd00051">
    <property type="entry name" value="EFh"/>
    <property type="match status" value="1"/>
</dbReference>
<feature type="region of interest" description="Disordered" evidence="9">
    <location>
        <begin position="1"/>
        <end position="25"/>
    </location>
</feature>